<dbReference type="GeneID" id="62148384"/>
<sequence length="164" mass="18313">MLYCHHRSRWNLVLLLGPVPLSKFDESTSNPRIDVPNAKILCPKAANSPSETQNELTQLFRSGILVSSKHMSFASPVFKAMLTGEFREAVELREKGGTKIPLPDDDVDAMITLVKVIHGRLKSISKCTNLILLTKIAILVDKYQCHESTEFAVKAWITNHSPCL</sequence>
<accession>A0A9P5M786</accession>
<dbReference type="EMBL" id="RCSW01000008">
    <property type="protein sequence ID" value="KAF7945757.1"/>
    <property type="molecule type" value="Genomic_DNA"/>
</dbReference>
<evidence type="ECO:0000313" key="2">
    <source>
        <dbReference type="Proteomes" id="UP000710849"/>
    </source>
</evidence>
<reference evidence="1 2" key="1">
    <citation type="journal article" date="2020" name="Genome Biol. Evol.">
        <title>Comparative genomics of Sclerotiniaceae.</title>
        <authorList>
            <person name="Valero Jimenez C.A."/>
            <person name="Steentjes M."/>
            <person name="Scholten O.E."/>
            <person name="Van Kan J.A.L."/>
        </authorList>
    </citation>
    <scope>NUCLEOTIDE SEQUENCE [LARGE SCALE GENOMIC DNA]</scope>
    <source>
        <strain evidence="1 2">MUCL 94</strain>
    </source>
</reference>
<proteinExistence type="predicted"/>
<dbReference type="RefSeq" id="XP_038733664.1">
    <property type="nucleotide sequence ID" value="XM_038875307.1"/>
</dbReference>
<dbReference type="Gene3D" id="3.30.710.10">
    <property type="entry name" value="Potassium Channel Kv1.1, Chain A"/>
    <property type="match status" value="1"/>
</dbReference>
<comment type="caution">
    <text evidence="1">The sequence shown here is derived from an EMBL/GenBank/DDBJ whole genome shotgun (WGS) entry which is preliminary data.</text>
</comment>
<protein>
    <recommendedName>
        <fullName evidence="3">BTB domain-containing protein</fullName>
    </recommendedName>
</protein>
<evidence type="ECO:0008006" key="3">
    <source>
        <dbReference type="Google" id="ProtNLM"/>
    </source>
</evidence>
<dbReference type="AlphaFoldDB" id="A0A9P5M786"/>
<organism evidence="1 2">
    <name type="scientific">Botrytis byssoidea</name>
    <dbReference type="NCBI Taxonomy" id="139641"/>
    <lineage>
        <taxon>Eukaryota</taxon>
        <taxon>Fungi</taxon>
        <taxon>Dikarya</taxon>
        <taxon>Ascomycota</taxon>
        <taxon>Pezizomycotina</taxon>
        <taxon>Leotiomycetes</taxon>
        <taxon>Helotiales</taxon>
        <taxon>Sclerotiniaceae</taxon>
        <taxon>Botrytis</taxon>
    </lineage>
</organism>
<gene>
    <name evidence="1" type="ORF">EAE97_004795</name>
</gene>
<dbReference type="Proteomes" id="UP000710849">
    <property type="component" value="Unassembled WGS sequence"/>
</dbReference>
<evidence type="ECO:0000313" key="1">
    <source>
        <dbReference type="EMBL" id="KAF7945757.1"/>
    </source>
</evidence>
<keyword evidence="2" id="KW-1185">Reference proteome</keyword>
<name>A0A9P5M786_9HELO</name>
<dbReference type="InterPro" id="IPR011333">
    <property type="entry name" value="SKP1/BTB/POZ_sf"/>
</dbReference>